<sequence>RQLCKLPPRVALISTNIIVFLIKMSLVVKNMDDLEQIDEAELEELYSWVDKISLSRPKRNISRDFSDGVLVAEVIKHYLPKMIDTHNYTPGSSTPQKMQNWFLMNRKVFCKLNFQLTEDLIRELCLGKAGLIERFLMHLRAKIEKATWDMQKDSGERKEIAEKVSKSSQRLYTNSKGTKAKFNDKPEADQDITSPGRQKQLPVQDSYRGNVKLRSLEEPVPRALYEEKEQECLSKEETIQILHAKVRRLEHLLQLKDLRIEDLQNKLEAVRPAGKGQR</sequence>
<dbReference type="GO" id="GO:0051493">
    <property type="term" value="P:regulation of cytoskeleton organization"/>
    <property type="evidence" value="ECO:0007669"/>
    <property type="project" value="TreeGrafter"/>
</dbReference>
<dbReference type="EMBL" id="HACG01031601">
    <property type="protein sequence ID" value="CEK78466.1"/>
    <property type="molecule type" value="Transcribed_RNA"/>
</dbReference>
<dbReference type="InterPro" id="IPR010441">
    <property type="entry name" value="CH_2"/>
</dbReference>
<evidence type="ECO:0000313" key="5">
    <source>
        <dbReference type="EMBL" id="CEK78466.1"/>
    </source>
</evidence>
<feature type="compositionally biased region" description="Polar residues" evidence="2">
    <location>
        <begin position="166"/>
        <end position="177"/>
    </location>
</feature>
<reference evidence="4" key="1">
    <citation type="submission" date="2014-12" db="EMBL/GenBank/DDBJ databases">
        <title>Insight into the proteome of Arion vulgaris.</title>
        <authorList>
            <person name="Aradska J."/>
            <person name="Bulat T."/>
            <person name="Smidak R."/>
            <person name="Sarate P."/>
            <person name="Gangsoo J."/>
            <person name="Sialana F."/>
            <person name="Bilban M."/>
            <person name="Lubec G."/>
        </authorList>
    </citation>
    <scope>NUCLEOTIDE SEQUENCE</scope>
    <source>
        <tissue evidence="4">Skin</tissue>
    </source>
</reference>
<dbReference type="InterPro" id="IPR052111">
    <property type="entry name" value="Spermatogenesis_Ciliary_MAP"/>
</dbReference>
<feature type="coiled-coil region" evidence="1">
    <location>
        <begin position="225"/>
        <end position="266"/>
    </location>
</feature>
<dbReference type="Gene3D" id="1.10.418.10">
    <property type="entry name" value="Calponin-like domain"/>
    <property type="match status" value="1"/>
</dbReference>
<dbReference type="AlphaFoldDB" id="A0A0B7AEZ5"/>
<gene>
    <name evidence="4" type="primary">ORF110355</name>
    <name evidence="5" type="synonym">ORF110358</name>
</gene>
<dbReference type="PANTHER" id="PTHR12509:SF9">
    <property type="entry name" value="SPERM FLAGELLAR PROTEIN 1 ISOFORM X1"/>
    <property type="match status" value="1"/>
</dbReference>
<feature type="region of interest" description="Disordered" evidence="2">
    <location>
        <begin position="152"/>
        <end position="204"/>
    </location>
</feature>
<dbReference type="Pfam" id="PF06294">
    <property type="entry name" value="CH_2"/>
    <property type="match status" value="1"/>
</dbReference>
<evidence type="ECO:0000256" key="2">
    <source>
        <dbReference type="SAM" id="MobiDB-lite"/>
    </source>
</evidence>
<dbReference type="InterPro" id="IPR001715">
    <property type="entry name" value="CH_dom"/>
</dbReference>
<dbReference type="PROSITE" id="PS50021">
    <property type="entry name" value="CH"/>
    <property type="match status" value="1"/>
</dbReference>
<keyword evidence="1" id="KW-0175">Coiled coil</keyword>
<dbReference type="GO" id="GO:0008017">
    <property type="term" value="F:microtubule binding"/>
    <property type="evidence" value="ECO:0007669"/>
    <property type="project" value="TreeGrafter"/>
</dbReference>
<dbReference type="GO" id="GO:0005930">
    <property type="term" value="C:axoneme"/>
    <property type="evidence" value="ECO:0007669"/>
    <property type="project" value="TreeGrafter"/>
</dbReference>
<feature type="non-terminal residue" evidence="4">
    <location>
        <position position="1"/>
    </location>
</feature>
<feature type="domain" description="Calponin-homology (CH)" evidence="3">
    <location>
        <begin position="39"/>
        <end position="144"/>
    </location>
</feature>
<dbReference type="EMBL" id="HACG01031600">
    <property type="protein sequence ID" value="CEK78465.1"/>
    <property type="molecule type" value="Transcribed_RNA"/>
</dbReference>
<feature type="compositionally biased region" description="Polar residues" evidence="2">
    <location>
        <begin position="191"/>
        <end position="203"/>
    </location>
</feature>
<organism evidence="4">
    <name type="scientific">Arion vulgaris</name>
    <dbReference type="NCBI Taxonomy" id="1028688"/>
    <lineage>
        <taxon>Eukaryota</taxon>
        <taxon>Metazoa</taxon>
        <taxon>Spiralia</taxon>
        <taxon>Lophotrochozoa</taxon>
        <taxon>Mollusca</taxon>
        <taxon>Gastropoda</taxon>
        <taxon>Heterobranchia</taxon>
        <taxon>Euthyneura</taxon>
        <taxon>Panpulmonata</taxon>
        <taxon>Eupulmonata</taxon>
        <taxon>Stylommatophora</taxon>
        <taxon>Helicina</taxon>
        <taxon>Arionoidea</taxon>
        <taxon>Arionidae</taxon>
        <taxon>Arion</taxon>
    </lineage>
</organism>
<proteinExistence type="predicted"/>
<name>A0A0B7AEZ5_9EUPU</name>
<dbReference type="FunFam" id="1.10.418.10:FF:000059">
    <property type="entry name" value="RIKEN cDNA 6430531B16 gene"/>
    <property type="match status" value="1"/>
</dbReference>
<feature type="compositionally biased region" description="Basic and acidic residues" evidence="2">
    <location>
        <begin position="152"/>
        <end position="165"/>
    </location>
</feature>
<dbReference type="InterPro" id="IPR036872">
    <property type="entry name" value="CH_dom_sf"/>
</dbReference>
<protein>
    <recommendedName>
        <fullName evidence="3">Calponin-homology (CH) domain-containing protein</fullName>
    </recommendedName>
</protein>
<accession>A0A0B7AEZ5</accession>
<evidence type="ECO:0000256" key="1">
    <source>
        <dbReference type="SAM" id="Coils"/>
    </source>
</evidence>
<dbReference type="SUPFAM" id="SSF47576">
    <property type="entry name" value="Calponin-homology domain, CH-domain"/>
    <property type="match status" value="1"/>
</dbReference>
<dbReference type="PANTHER" id="PTHR12509">
    <property type="entry name" value="SPERMATOGENESIS-ASSOCIATED 4-RELATED"/>
    <property type="match status" value="1"/>
</dbReference>
<evidence type="ECO:0000313" key="4">
    <source>
        <dbReference type="EMBL" id="CEK78465.1"/>
    </source>
</evidence>
<evidence type="ECO:0000259" key="3">
    <source>
        <dbReference type="PROSITE" id="PS50021"/>
    </source>
</evidence>